<name>A0ACC0Q727_RHOML</name>
<evidence type="ECO:0000313" key="2">
    <source>
        <dbReference type="Proteomes" id="UP001062846"/>
    </source>
</evidence>
<comment type="caution">
    <text evidence="1">The sequence shown here is derived from an EMBL/GenBank/DDBJ whole genome shotgun (WGS) entry which is preliminary data.</text>
</comment>
<sequence>MASPMTSLAIYFTHLSTKRPSKTSMYLKRGVQALSPNINKKAFQNIYVSQKWSSNLRHQILTQRF</sequence>
<dbReference type="Proteomes" id="UP001062846">
    <property type="component" value="Chromosome 1"/>
</dbReference>
<keyword evidence="2" id="KW-1185">Reference proteome</keyword>
<accession>A0ACC0Q727</accession>
<evidence type="ECO:0000313" key="1">
    <source>
        <dbReference type="EMBL" id="KAI8573226.1"/>
    </source>
</evidence>
<reference evidence="1" key="1">
    <citation type="submission" date="2022-02" db="EMBL/GenBank/DDBJ databases">
        <title>Plant Genome Project.</title>
        <authorList>
            <person name="Zhang R.-G."/>
        </authorList>
    </citation>
    <scope>NUCLEOTIDE SEQUENCE</scope>
    <source>
        <strain evidence="1">AT1</strain>
    </source>
</reference>
<proteinExistence type="predicted"/>
<organism evidence="1 2">
    <name type="scientific">Rhododendron molle</name>
    <name type="common">Chinese azalea</name>
    <name type="synonym">Azalea mollis</name>
    <dbReference type="NCBI Taxonomy" id="49168"/>
    <lineage>
        <taxon>Eukaryota</taxon>
        <taxon>Viridiplantae</taxon>
        <taxon>Streptophyta</taxon>
        <taxon>Embryophyta</taxon>
        <taxon>Tracheophyta</taxon>
        <taxon>Spermatophyta</taxon>
        <taxon>Magnoliopsida</taxon>
        <taxon>eudicotyledons</taxon>
        <taxon>Gunneridae</taxon>
        <taxon>Pentapetalae</taxon>
        <taxon>asterids</taxon>
        <taxon>Ericales</taxon>
        <taxon>Ericaceae</taxon>
        <taxon>Ericoideae</taxon>
        <taxon>Rhodoreae</taxon>
        <taxon>Rhododendron</taxon>
    </lineage>
</organism>
<gene>
    <name evidence="1" type="ORF">RHMOL_Rhmol01G0262300</name>
</gene>
<dbReference type="EMBL" id="CM046388">
    <property type="protein sequence ID" value="KAI8573226.1"/>
    <property type="molecule type" value="Genomic_DNA"/>
</dbReference>
<protein>
    <submittedName>
        <fullName evidence="1">Uncharacterized protein</fullName>
    </submittedName>
</protein>